<evidence type="ECO:0000256" key="2">
    <source>
        <dbReference type="SAM" id="Phobius"/>
    </source>
</evidence>
<dbReference type="InterPro" id="IPR007110">
    <property type="entry name" value="Ig-like_dom"/>
</dbReference>
<keyword evidence="2" id="KW-0472">Membrane</keyword>
<comment type="caution">
    <text evidence="4">The sequence shown here is derived from an EMBL/GenBank/DDBJ whole genome shotgun (WGS) entry which is preliminary data.</text>
</comment>
<evidence type="ECO:0000256" key="1">
    <source>
        <dbReference type="SAM" id="MobiDB-lite"/>
    </source>
</evidence>
<evidence type="ECO:0000259" key="3">
    <source>
        <dbReference type="PROSITE" id="PS50835"/>
    </source>
</evidence>
<dbReference type="Gene3D" id="2.60.40.10">
    <property type="entry name" value="Immunoglobulins"/>
    <property type="match status" value="1"/>
</dbReference>
<dbReference type="OrthoDB" id="10015491at2759"/>
<feature type="compositionally biased region" description="Low complexity" evidence="1">
    <location>
        <begin position="124"/>
        <end position="134"/>
    </location>
</feature>
<dbReference type="PANTHER" id="PTHR21261">
    <property type="entry name" value="BEAT PROTEIN"/>
    <property type="match status" value="1"/>
</dbReference>
<accession>A0A3R7N6F3</accession>
<name>A0A3R7N6F3_PENVA</name>
<evidence type="ECO:0000313" key="4">
    <source>
        <dbReference type="EMBL" id="ROT78523.1"/>
    </source>
</evidence>
<feature type="region of interest" description="Disordered" evidence="1">
    <location>
        <begin position="97"/>
        <end position="158"/>
    </location>
</feature>
<evidence type="ECO:0000313" key="5">
    <source>
        <dbReference type="Proteomes" id="UP000283509"/>
    </source>
</evidence>
<gene>
    <name evidence="4" type="ORF">C7M84_002778</name>
</gene>
<dbReference type="InterPro" id="IPR036179">
    <property type="entry name" value="Ig-like_dom_sf"/>
</dbReference>
<dbReference type="InterPro" id="IPR013783">
    <property type="entry name" value="Ig-like_fold"/>
</dbReference>
<keyword evidence="2" id="KW-0812">Transmembrane</keyword>
<sequence>MEREKKSCGGGEEKELGLSPGIGAKDFLGTIAAKTRGGGSRHHKHSISASMFAHVVSDRMPDLCLGRKTIKNSFNSAKMREYVTGCSEYIATLNGTPPFQTHQHPLAKPLNQLNPQPPPPSPPQALSLSGHPQLRGPPPRAPRRPGGPQVRVRPPRRAPILCQVVQRGQGVLPLRAQREADEAVLQRHGIEVDPLQLATGRHNANPPLPPPQHEASTGQQVVLKDVTLATSGRYKCEVLAEAPAFNTLVEYAILTVVAIPKEKPIVQGAQERYRPGDYVRVNCTSAPSKPAATLTWFINDNIVPSEYLVRYPPIMLPDGLEQSTQGLHFKATHEHFPHNIMSLRCAASIGFFYNKTEETSLETHRPALSLESRKHFYGSRSAPLPCGSLGLTLVLLACALGALR</sequence>
<organism evidence="4 5">
    <name type="scientific">Penaeus vannamei</name>
    <name type="common">Whiteleg shrimp</name>
    <name type="synonym">Litopenaeus vannamei</name>
    <dbReference type="NCBI Taxonomy" id="6689"/>
    <lineage>
        <taxon>Eukaryota</taxon>
        <taxon>Metazoa</taxon>
        <taxon>Ecdysozoa</taxon>
        <taxon>Arthropoda</taxon>
        <taxon>Crustacea</taxon>
        <taxon>Multicrustacea</taxon>
        <taxon>Malacostraca</taxon>
        <taxon>Eumalacostraca</taxon>
        <taxon>Eucarida</taxon>
        <taxon>Decapoda</taxon>
        <taxon>Dendrobranchiata</taxon>
        <taxon>Penaeoidea</taxon>
        <taxon>Penaeidae</taxon>
        <taxon>Penaeus</taxon>
    </lineage>
</organism>
<dbReference type="PANTHER" id="PTHR21261:SF15">
    <property type="entry name" value="BEATEN PATH IIIA, ISOFORM D-RELATED"/>
    <property type="match status" value="1"/>
</dbReference>
<proteinExistence type="predicted"/>
<reference evidence="4 5" key="2">
    <citation type="submission" date="2019-01" db="EMBL/GenBank/DDBJ databases">
        <title>The decoding of complex shrimp genome reveals the adaptation for benthos swimmer, frequently molting mechanism and breeding impact on genome.</title>
        <authorList>
            <person name="Sun Y."/>
            <person name="Gao Y."/>
            <person name="Yu Y."/>
        </authorList>
    </citation>
    <scope>NUCLEOTIDE SEQUENCE [LARGE SCALE GENOMIC DNA]</scope>
    <source>
        <tissue evidence="4">Muscle</tissue>
    </source>
</reference>
<protein>
    <submittedName>
        <fullName evidence="4">Beat protein</fullName>
    </submittedName>
</protein>
<feature type="transmembrane region" description="Helical" evidence="2">
    <location>
        <begin position="382"/>
        <end position="403"/>
    </location>
</feature>
<feature type="domain" description="Ig-like" evidence="3">
    <location>
        <begin position="260"/>
        <end position="362"/>
    </location>
</feature>
<keyword evidence="2" id="KW-1133">Transmembrane helix</keyword>
<dbReference type="AlphaFoldDB" id="A0A3R7N6F3"/>
<dbReference type="STRING" id="6689.A0A3R7N6F3"/>
<keyword evidence="5" id="KW-1185">Reference proteome</keyword>
<dbReference type="EMBL" id="QCYY01001370">
    <property type="protein sequence ID" value="ROT78523.1"/>
    <property type="molecule type" value="Genomic_DNA"/>
</dbReference>
<reference evidence="4 5" key="1">
    <citation type="submission" date="2018-04" db="EMBL/GenBank/DDBJ databases">
        <authorList>
            <person name="Zhang X."/>
            <person name="Yuan J."/>
            <person name="Li F."/>
            <person name="Xiang J."/>
        </authorList>
    </citation>
    <scope>NUCLEOTIDE SEQUENCE [LARGE SCALE GENOMIC DNA]</scope>
    <source>
        <tissue evidence="4">Muscle</tissue>
    </source>
</reference>
<dbReference type="PROSITE" id="PS50835">
    <property type="entry name" value="IG_LIKE"/>
    <property type="match status" value="1"/>
</dbReference>
<dbReference type="SUPFAM" id="SSF48726">
    <property type="entry name" value="Immunoglobulin"/>
    <property type="match status" value="1"/>
</dbReference>
<dbReference type="Proteomes" id="UP000283509">
    <property type="component" value="Unassembled WGS sequence"/>
</dbReference>